<dbReference type="Proteomes" id="UP000682733">
    <property type="component" value="Unassembled WGS sequence"/>
</dbReference>
<name>A0A8S2D3D1_9BILA</name>
<dbReference type="EMBL" id="CAJOBA010001850">
    <property type="protein sequence ID" value="CAF3617412.1"/>
    <property type="molecule type" value="Genomic_DNA"/>
</dbReference>
<dbReference type="EMBL" id="CAJNOK010001850">
    <property type="protein sequence ID" value="CAF0832759.1"/>
    <property type="molecule type" value="Genomic_DNA"/>
</dbReference>
<evidence type="ECO:0000313" key="3">
    <source>
        <dbReference type="Proteomes" id="UP000677228"/>
    </source>
</evidence>
<sequence>MADKIWQRIKLYIPEKWYQNQKAIGLNERLRFLRYDVGQKFEAHMDGCYQRQDGEDTTFIDPNGINSNVKCVPKTGMALVFEGIRSYMKEVV</sequence>
<protein>
    <submittedName>
        <fullName evidence="1">Uncharacterized protein</fullName>
    </submittedName>
</protein>
<dbReference type="Proteomes" id="UP000677228">
    <property type="component" value="Unassembled WGS sequence"/>
</dbReference>
<comment type="caution">
    <text evidence="1">The sequence shown here is derived from an EMBL/GenBank/DDBJ whole genome shotgun (WGS) entry which is preliminary data.</text>
</comment>
<organism evidence="1 3">
    <name type="scientific">Didymodactylos carnosus</name>
    <dbReference type="NCBI Taxonomy" id="1234261"/>
    <lineage>
        <taxon>Eukaryota</taxon>
        <taxon>Metazoa</taxon>
        <taxon>Spiralia</taxon>
        <taxon>Gnathifera</taxon>
        <taxon>Rotifera</taxon>
        <taxon>Eurotatoria</taxon>
        <taxon>Bdelloidea</taxon>
        <taxon>Philodinida</taxon>
        <taxon>Philodinidae</taxon>
        <taxon>Didymodactylos</taxon>
    </lineage>
</organism>
<evidence type="ECO:0000313" key="1">
    <source>
        <dbReference type="EMBL" id="CAF0832759.1"/>
    </source>
</evidence>
<reference evidence="1" key="1">
    <citation type="submission" date="2021-02" db="EMBL/GenBank/DDBJ databases">
        <authorList>
            <person name="Nowell W R."/>
        </authorList>
    </citation>
    <scope>NUCLEOTIDE SEQUENCE</scope>
</reference>
<gene>
    <name evidence="1" type="ORF">OVA965_LOCUS6231</name>
    <name evidence="2" type="ORF">TMI583_LOCUS6227</name>
</gene>
<dbReference type="Gene3D" id="2.60.120.620">
    <property type="entry name" value="q2cbj1_9rhob like domain"/>
    <property type="match status" value="1"/>
</dbReference>
<evidence type="ECO:0000313" key="2">
    <source>
        <dbReference type="EMBL" id="CAF3617412.1"/>
    </source>
</evidence>
<proteinExistence type="predicted"/>
<accession>A0A8S2D3D1</accession>
<dbReference type="AlphaFoldDB" id="A0A8S2D3D1"/>